<dbReference type="RefSeq" id="WP_184574310.1">
    <property type="nucleotide sequence ID" value="NZ_JACHJT010000001.1"/>
</dbReference>
<accession>A0A7W7W1G3</accession>
<reference evidence="1 2" key="1">
    <citation type="submission" date="2020-08" db="EMBL/GenBank/DDBJ databases">
        <title>Sequencing the genomes of 1000 actinobacteria strains.</title>
        <authorList>
            <person name="Klenk H.-P."/>
        </authorList>
    </citation>
    <scope>NUCLEOTIDE SEQUENCE [LARGE SCALE GENOMIC DNA]</scope>
    <source>
        <strain evidence="1 2">DSM 102030</strain>
    </source>
</reference>
<proteinExistence type="predicted"/>
<evidence type="ECO:0000313" key="2">
    <source>
        <dbReference type="Proteomes" id="UP000523007"/>
    </source>
</evidence>
<comment type="caution">
    <text evidence="1">The sequence shown here is derived from an EMBL/GenBank/DDBJ whole genome shotgun (WGS) entry which is preliminary data.</text>
</comment>
<keyword evidence="2" id="KW-1185">Reference proteome</keyword>
<evidence type="ECO:0008006" key="3">
    <source>
        <dbReference type="Google" id="ProtNLM"/>
    </source>
</evidence>
<name>A0A7W7W1G3_9ACTN</name>
<organism evidence="1 2">
    <name type="scientific">Lipingzhangella halophila</name>
    <dbReference type="NCBI Taxonomy" id="1783352"/>
    <lineage>
        <taxon>Bacteria</taxon>
        <taxon>Bacillati</taxon>
        <taxon>Actinomycetota</taxon>
        <taxon>Actinomycetes</taxon>
        <taxon>Streptosporangiales</taxon>
        <taxon>Nocardiopsidaceae</taxon>
        <taxon>Lipingzhangella</taxon>
    </lineage>
</organism>
<sequence>MRNPSLDTLDVLVGRWTLTLSDAWFLEPPGTELHGWATFEWLGDAFIVLRSEIGGHPGYDLAIGHSDARDAYAALYHDERGVSRLFQMTFDHASWTLTREDPDFHQRFLADVQEDAIKGRWEASEDEGRTWRKDYDLTFVRAATQP</sequence>
<dbReference type="AlphaFoldDB" id="A0A7W7W1G3"/>
<dbReference type="Proteomes" id="UP000523007">
    <property type="component" value="Unassembled WGS sequence"/>
</dbReference>
<gene>
    <name evidence="1" type="ORF">F4561_000475</name>
</gene>
<dbReference type="EMBL" id="JACHJT010000001">
    <property type="protein sequence ID" value="MBB4929655.1"/>
    <property type="molecule type" value="Genomic_DNA"/>
</dbReference>
<protein>
    <recommendedName>
        <fullName evidence="3">DUF1579 domain-containing protein</fullName>
    </recommendedName>
</protein>
<evidence type="ECO:0000313" key="1">
    <source>
        <dbReference type="EMBL" id="MBB4929655.1"/>
    </source>
</evidence>